<feature type="repeat" description="ANK" evidence="3">
    <location>
        <begin position="1307"/>
        <end position="1339"/>
    </location>
</feature>
<reference evidence="9" key="1">
    <citation type="submission" date="2016-04" db="UniProtKB">
        <authorList>
            <consortium name="WormBaseParasite"/>
        </authorList>
    </citation>
    <scope>IDENTIFICATION</scope>
</reference>
<sequence length="1849" mass="201825">MERNLCDQVNSEFVCCDNIVTVQSEKNCLATSVPDNSGNHAPRNGTTSPLFDSSGSDGLVVGQSIGNLKTKSFTNSDSALPLFYSSKAHVLRAPSLPPSNTSKYSTGSDTNTAPPEVPIRTSSSPQKYISLSSFVGREWVFDKVFRWLQLSSDGTPASTEAMYCSFIVMGGPGTGKTALLNEIIKNSPLDLSSRLLAYHTCSNQFAASINLPRFILSLRDQLVSRQDTIGAFYRERLAAGGGRLNRLFTSARLCAFPDEVLSEGVFKVLGDIDPRQINSDQKLFLAIDAADECLRLNPNSEVRAPPSISSIGCSHKRLSQASSVSDHASEIQNLGLHQSSGRIRQGWVSRNLLELLAINALFLPPWIGLFLTCRRDSQTILRRLFRCANTVFLDDMRCPSVFKDMNDYICMRLKNDSLLQNTFDLCGQDIPHILQYKCNASFLYLHIVLTAIGECWLTPEYIKTIPATINGLFLWLCQRLLNPLPNDPSSLIMTTIKPVLNLVLTSPRPLTLTEIDVILHSNKVSPKVSENWRQVLALPFFLVHQYPQFLQQQPQQWVDLLDYANLRHEKVLCLAHTSLRDWFLDIKYSTPVYLASSRDGHTMLALAALNQIRKSPCLSHSFTWDILYNFTRSSLYNSAEALQKLTATLKDVELDFTVDILANLDCWTFLHDPILVHCSFAGSSISQLIEDALNYEHRSFDPQASIALSSNGNRTRERKTKQVILQTGADKETSIGQLCTAAFQGKLEVVESILSQNSVDVDARDAAGSTPLVLASRQGHLEIVRCLLKANARLDQIDQDGWSALRSAAWGGHTDVVNLLLDSGVDVDITGPDSRTALRAAAWAGHAEIACRLLAAGADVNRPDAEGRTPLIAAAYMGCGDIIDILADAGANLNHADQDGRTALCVAAFCVPESASHSEVVAKLLQLGADPNLGDREHVTPLIGAANTGRRDICEFCLEADADVDMVDKSGRSALVAAVVNGHVDVVQLLLFWCAAVDTIDLNGRSVLSIAAACGRTQVVRQLLDRGLDEGHRDHMGATPLHLAAAAGHAEVVRLLLEAGSHPDEVDNAGQTPLLVACQADHVEVVQLLLKPAVSMEAAVDNERVQELFEVLTTGRNDGGVRKESEDPHHVYDPLSTGGQDGFLGHAALQTIDRASMDGRNPLRSAALNNNVPLVKLLMALGADPDQQDSCGRTTLSVVVLEGLVKMTKVLLFTPTACNKGGSKKQSLAPVGANPLIADDEGRFPLHIAAWQGDLALVHLLLQVGTPVDVRDKENRTPLHSAAWQNHANTCNTLIELGANINAVCSQGASALCIAAQEGHSAVCEVLLQRGANALQMDAYGRTPYKVAMKAGHGEICALLERYGAAPPPSTSPRLRHRWKQMTPTNVAKPTQQQQHHRQHRQVHHSQQPQTRQITMLEKEKTDINTVDSVTSGACGFGGQVKVGKPVVTSGPSMPQQQHQHYHHHQQQQPPQQQNDMTTGAYARPSIALMNAAPVPPPHLRSCRQQQPNMQAPQHHQLSGWPSTPMTFDPSQWQPLLPQRLQISPTPAWYPTPQTTQSIYTPPMLFATQQATFDRNQPQPPLYQPAFVLSPQGILVPAQAPYFVPVMQHPHFQPNLSQVPSEIPSSDVLVSQACVSATTKVSASMENTSSATTHSHRLPNFPIAEEVGSVSHQNMEAPANLTFSGVSIASPIVSECAAMPYHYSAATPTLQEDTQKTTSDRPTIQLIVNTKLGEDVINLNEVTDSEYESSVWVSRRQVTVFTEAAVERGSKSKKGAKARQSTSPERQHHGSRVKAAIQGAWKGARRKKTTTIPGILGVSTIPVKDKKVEKSQAQQSQHQESQSHAETHI</sequence>
<dbReference type="PANTHER" id="PTHR24123:SF65">
    <property type="entry name" value="ANKYRIN REPEAT DOMAIN-CONTAINING PROTEIN 50"/>
    <property type="match status" value="1"/>
</dbReference>
<feature type="region of interest" description="Disordered" evidence="4">
    <location>
        <begin position="1385"/>
        <end position="1412"/>
    </location>
</feature>
<evidence type="ECO:0000256" key="2">
    <source>
        <dbReference type="ARBA" id="ARBA00023043"/>
    </source>
</evidence>
<feature type="region of interest" description="Disordered" evidence="4">
    <location>
        <begin position="1491"/>
        <end position="1531"/>
    </location>
</feature>
<reference evidence="7 8" key="2">
    <citation type="submission" date="2018-11" db="EMBL/GenBank/DDBJ databases">
        <authorList>
            <consortium name="Pathogen Informatics"/>
        </authorList>
    </citation>
    <scope>NUCLEOTIDE SEQUENCE [LARGE SCALE GENOMIC DNA]</scope>
</reference>
<feature type="compositionally biased region" description="Basic residues" evidence="4">
    <location>
        <begin position="1395"/>
        <end position="1404"/>
    </location>
</feature>
<dbReference type="Pfam" id="PF12796">
    <property type="entry name" value="Ank_2"/>
    <property type="match status" value="4"/>
</dbReference>
<evidence type="ECO:0000256" key="3">
    <source>
        <dbReference type="PROSITE-ProRule" id="PRU00023"/>
    </source>
</evidence>
<feature type="repeat" description="ANK" evidence="3">
    <location>
        <begin position="833"/>
        <end position="865"/>
    </location>
</feature>
<evidence type="ECO:0000313" key="9">
    <source>
        <dbReference type="WBParaSite" id="TTAC_0000753001-mRNA-1"/>
    </source>
</evidence>
<feature type="repeat" description="ANK" evidence="3">
    <location>
        <begin position="1158"/>
        <end position="1190"/>
    </location>
</feature>
<feature type="repeat" description="ANK" evidence="3">
    <location>
        <begin position="800"/>
        <end position="832"/>
    </location>
</feature>
<feature type="compositionally biased region" description="Low complexity" evidence="4">
    <location>
        <begin position="1831"/>
        <end position="1840"/>
    </location>
</feature>
<dbReference type="InterPro" id="IPR051165">
    <property type="entry name" value="Multifunctional_ANK_Repeat"/>
</dbReference>
<proteinExistence type="predicted"/>
<dbReference type="EMBL" id="UYWX01020379">
    <property type="protein sequence ID" value="VDM31909.1"/>
    <property type="molecule type" value="Genomic_DNA"/>
</dbReference>
<dbReference type="InterPro" id="IPR058056">
    <property type="entry name" value="WH_TANC1/2"/>
</dbReference>
<dbReference type="Proteomes" id="UP000274429">
    <property type="component" value="Unassembled WGS sequence"/>
</dbReference>
<feature type="region of interest" description="Disordered" evidence="4">
    <location>
        <begin position="32"/>
        <end position="54"/>
    </location>
</feature>
<dbReference type="Pfam" id="PF13637">
    <property type="entry name" value="Ank_4"/>
    <property type="match status" value="1"/>
</dbReference>
<dbReference type="PROSITE" id="PS50088">
    <property type="entry name" value="ANK_REPEAT"/>
    <property type="match status" value="13"/>
</dbReference>
<name>A0A158REL2_HYDTA</name>
<dbReference type="SUPFAM" id="SSF48403">
    <property type="entry name" value="Ankyrin repeat"/>
    <property type="match status" value="2"/>
</dbReference>
<feature type="domain" description="Nephrocystin 3-like N-terminal" evidence="5">
    <location>
        <begin position="166"/>
        <end position="294"/>
    </location>
</feature>
<organism evidence="9">
    <name type="scientific">Hydatigena taeniaeformis</name>
    <name type="common">Feline tapeworm</name>
    <name type="synonym">Taenia taeniaeformis</name>
    <dbReference type="NCBI Taxonomy" id="6205"/>
    <lineage>
        <taxon>Eukaryota</taxon>
        <taxon>Metazoa</taxon>
        <taxon>Spiralia</taxon>
        <taxon>Lophotrochozoa</taxon>
        <taxon>Platyhelminthes</taxon>
        <taxon>Cestoda</taxon>
        <taxon>Eucestoda</taxon>
        <taxon>Cyclophyllidea</taxon>
        <taxon>Taeniidae</taxon>
        <taxon>Hydatigera</taxon>
    </lineage>
</organism>
<feature type="repeat" description="ANK" evidence="3">
    <location>
        <begin position="1069"/>
        <end position="1101"/>
    </location>
</feature>
<feature type="repeat" description="ANK" evidence="3">
    <location>
        <begin position="767"/>
        <end position="799"/>
    </location>
</feature>
<feature type="repeat" description="ANK" evidence="3">
    <location>
        <begin position="1274"/>
        <end position="1306"/>
    </location>
</feature>
<feature type="compositionally biased region" description="Polar residues" evidence="4">
    <location>
        <begin position="98"/>
        <end position="113"/>
    </location>
</feature>
<feature type="repeat" description="ANK" evidence="3">
    <location>
        <begin position="1036"/>
        <end position="1068"/>
    </location>
</feature>
<feature type="repeat" description="ANK" evidence="3">
    <location>
        <begin position="970"/>
        <end position="1002"/>
    </location>
</feature>
<evidence type="ECO:0000313" key="8">
    <source>
        <dbReference type="Proteomes" id="UP000274429"/>
    </source>
</evidence>
<dbReference type="PRINTS" id="PR01415">
    <property type="entry name" value="ANKYRIN"/>
</dbReference>
<dbReference type="PANTHER" id="PTHR24123">
    <property type="entry name" value="ANKYRIN REPEAT-CONTAINING"/>
    <property type="match status" value="1"/>
</dbReference>
<gene>
    <name evidence="7" type="ORF">TTAC_LOCUS7515</name>
</gene>
<accession>A0A158REL2</accession>
<keyword evidence="2 3" id="KW-0040">ANK repeat</keyword>
<evidence type="ECO:0000313" key="7">
    <source>
        <dbReference type="EMBL" id="VDM31909.1"/>
    </source>
</evidence>
<evidence type="ECO:0000256" key="1">
    <source>
        <dbReference type="ARBA" id="ARBA00022737"/>
    </source>
</evidence>
<dbReference type="STRING" id="6205.A0A158REL2"/>
<evidence type="ECO:0000259" key="5">
    <source>
        <dbReference type="Pfam" id="PF24883"/>
    </source>
</evidence>
<evidence type="ECO:0000259" key="6">
    <source>
        <dbReference type="Pfam" id="PF25521"/>
    </source>
</evidence>
<dbReference type="InterPro" id="IPR036770">
    <property type="entry name" value="Ankyrin_rpt-contain_sf"/>
</dbReference>
<dbReference type="OrthoDB" id="427518at2759"/>
<feature type="repeat" description="ANK" evidence="3">
    <location>
        <begin position="1003"/>
        <end position="1035"/>
    </location>
</feature>
<dbReference type="InterPro" id="IPR056884">
    <property type="entry name" value="NPHP3-like_N"/>
</dbReference>
<dbReference type="Pfam" id="PF25521">
    <property type="entry name" value="WHD_TANC1"/>
    <property type="match status" value="1"/>
</dbReference>
<feature type="domain" description="TANC1/2-like winged helix" evidence="6">
    <location>
        <begin position="494"/>
        <end position="623"/>
    </location>
</feature>
<feature type="region of interest" description="Disordered" evidence="4">
    <location>
        <begin position="94"/>
        <end position="122"/>
    </location>
</feature>
<feature type="region of interest" description="Disordered" evidence="4">
    <location>
        <begin position="1766"/>
        <end position="1793"/>
    </location>
</feature>
<dbReference type="Pfam" id="PF00023">
    <property type="entry name" value="Ank"/>
    <property type="match status" value="2"/>
</dbReference>
<feature type="repeat" description="ANK" evidence="3">
    <location>
        <begin position="937"/>
        <end position="969"/>
    </location>
</feature>
<dbReference type="SMART" id="SM00248">
    <property type="entry name" value="ANK"/>
    <property type="match status" value="17"/>
</dbReference>
<dbReference type="SUPFAM" id="SSF52540">
    <property type="entry name" value="P-loop containing nucleoside triphosphate hydrolases"/>
    <property type="match status" value="1"/>
</dbReference>
<dbReference type="InterPro" id="IPR002110">
    <property type="entry name" value="Ankyrin_rpt"/>
</dbReference>
<dbReference type="Gene3D" id="1.25.40.20">
    <property type="entry name" value="Ankyrin repeat-containing domain"/>
    <property type="match status" value="4"/>
</dbReference>
<dbReference type="InterPro" id="IPR027417">
    <property type="entry name" value="P-loop_NTPase"/>
</dbReference>
<dbReference type="PROSITE" id="PS50297">
    <property type="entry name" value="ANK_REP_REGION"/>
    <property type="match status" value="12"/>
</dbReference>
<feature type="repeat" description="ANK" evidence="3">
    <location>
        <begin position="1241"/>
        <end position="1273"/>
    </location>
</feature>
<protein>
    <submittedName>
        <fullName evidence="9">ANK_REP_REGION domain-containing protein</fullName>
    </submittedName>
</protein>
<dbReference type="WBParaSite" id="TTAC_0000753001-mRNA-1">
    <property type="protein sequence ID" value="TTAC_0000753001-mRNA-1"/>
    <property type="gene ID" value="TTAC_0000753001"/>
</dbReference>
<feature type="region of interest" description="Disordered" evidence="4">
    <location>
        <begin position="1430"/>
        <end position="1478"/>
    </location>
</feature>
<feature type="region of interest" description="Disordered" evidence="4">
    <location>
        <begin position="1821"/>
        <end position="1849"/>
    </location>
</feature>
<evidence type="ECO:0000256" key="4">
    <source>
        <dbReference type="SAM" id="MobiDB-lite"/>
    </source>
</evidence>
<feature type="compositionally biased region" description="Polar residues" evidence="4">
    <location>
        <begin position="1503"/>
        <end position="1531"/>
    </location>
</feature>
<keyword evidence="1" id="KW-0677">Repeat</keyword>
<feature type="repeat" description="ANK" evidence="3">
    <location>
        <begin position="866"/>
        <end position="898"/>
    </location>
</feature>
<dbReference type="Pfam" id="PF24883">
    <property type="entry name" value="NPHP3_N"/>
    <property type="match status" value="1"/>
</dbReference>
<keyword evidence="8" id="KW-1185">Reference proteome</keyword>